<comment type="caution">
    <text evidence="2">The sequence shown here is derived from an EMBL/GenBank/DDBJ whole genome shotgun (WGS) entry which is preliminary data.</text>
</comment>
<keyword evidence="1" id="KW-0812">Transmembrane</keyword>
<evidence type="ECO:0000256" key="1">
    <source>
        <dbReference type="SAM" id="Phobius"/>
    </source>
</evidence>
<organism evidence="2 3">
    <name type="scientific">Paenibacillus filicis</name>
    <dbReference type="NCBI Taxonomy" id="669464"/>
    <lineage>
        <taxon>Bacteria</taxon>
        <taxon>Bacillati</taxon>
        <taxon>Bacillota</taxon>
        <taxon>Bacilli</taxon>
        <taxon>Bacillales</taxon>
        <taxon>Paenibacillaceae</taxon>
        <taxon>Paenibacillus</taxon>
    </lineage>
</organism>
<dbReference type="Pfam" id="PF18949">
    <property type="entry name" value="DUF5693"/>
    <property type="match status" value="1"/>
</dbReference>
<feature type="transmembrane region" description="Helical" evidence="1">
    <location>
        <begin position="437"/>
        <end position="455"/>
    </location>
</feature>
<dbReference type="InterPro" id="IPR043748">
    <property type="entry name" value="DUF5693"/>
</dbReference>
<feature type="transmembrane region" description="Helical" evidence="1">
    <location>
        <begin position="412"/>
        <end position="431"/>
    </location>
</feature>
<feature type="transmembrane region" description="Helical" evidence="1">
    <location>
        <begin position="595"/>
        <end position="613"/>
    </location>
</feature>
<dbReference type="RefSeq" id="WP_341418850.1">
    <property type="nucleotide sequence ID" value="NZ_JBBPCC010000023.1"/>
</dbReference>
<feature type="transmembrane region" description="Helical" evidence="1">
    <location>
        <begin position="387"/>
        <end position="405"/>
    </location>
</feature>
<feature type="transmembrane region" description="Helical" evidence="1">
    <location>
        <begin position="12"/>
        <end position="32"/>
    </location>
</feature>
<feature type="transmembrane region" description="Helical" evidence="1">
    <location>
        <begin position="620"/>
        <end position="638"/>
    </location>
</feature>
<sequence length="685" mass="76850">MKERYARWNKLAIKGLWWLVILGMLASLPVAYERHQTEQNSGRKVDVVFDYRDLLEISDSQPDPRSFIDQQLKLLKQHGVRSLSVYEATLNELKLSRRIEVFSSHEATALTQTPISPNENFTYILLTEKESEQRVREMIEKSFGQLNVQVRPWSYKNQPGLIIQMGLEESLMQTLDPDFLTMQKLKEQGFSLVVRLSNRRPFQTNPMDKLLGDLQRLGVKWIIVDGDSVPGFVSAEDTVNLDKMGEMLREHQIGLAAIEMQKTPQKGFNGLAKRIHHQVVRLHSFTESDSTKLTESLTEEELNGRIQGVADRLVLAVKDRNIRMLFLNARAVKSADKGKIVNPLDAMYQALDGPDGALPRIEKAGYTFGTAQSFQLVHSGWQTVAKLLLWIGAVALIALMVSYFAAELTLVVFLLGMLGSAGLFVLSSSIFSQALALGAGTSASSLAIMFALRAAKRKRENPTGSRIGFSVLLLVRTSLISVIGILFIVGLLNQITYALVLEQFRGVSILHLAPIVIAGLYWLLFLEPISHRERLLRTRELLSKHISILWVITAAVIAAAGFYYLSRTGNEGTTTGVERYFRSFLENTLGVRPRIKEFLFAHPLFILGAYLSFKYRNALILILIGVIGQASVVDTFAHLHTPLVISSIRIVYGLAFGTLIGFALIAVWEIIVRSWRRWVSRINAS</sequence>
<proteinExistence type="predicted"/>
<feature type="transmembrane region" description="Helical" evidence="1">
    <location>
        <begin position="467"/>
        <end position="492"/>
    </location>
</feature>
<feature type="transmembrane region" description="Helical" evidence="1">
    <location>
        <begin position="650"/>
        <end position="671"/>
    </location>
</feature>
<protein>
    <submittedName>
        <fullName evidence="2">DUF5693 family protein</fullName>
    </submittedName>
</protein>
<gene>
    <name evidence="2" type="ORF">WMW72_27805</name>
</gene>
<feature type="transmembrane region" description="Helical" evidence="1">
    <location>
        <begin position="504"/>
        <end position="525"/>
    </location>
</feature>
<keyword evidence="3" id="KW-1185">Reference proteome</keyword>
<reference evidence="2 3" key="1">
    <citation type="submission" date="2024-04" db="EMBL/GenBank/DDBJ databases">
        <title>draft genome sequnece of Paenibacillus filicis.</title>
        <authorList>
            <person name="Kim D.-U."/>
        </authorList>
    </citation>
    <scope>NUCLEOTIDE SEQUENCE [LARGE SCALE GENOMIC DNA]</scope>
    <source>
        <strain evidence="2 3">KACC14197</strain>
    </source>
</reference>
<accession>A0ABU9DUC8</accession>
<keyword evidence="1" id="KW-1133">Transmembrane helix</keyword>
<dbReference type="EMBL" id="JBBPCC010000023">
    <property type="protein sequence ID" value="MEK8131718.1"/>
    <property type="molecule type" value="Genomic_DNA"/>
</dbReference>
<name>A0ABU9DUC8_9BACL</name>
<dbReference type="Proteomes" id="UP001469365">
    <property type="component" value="Unassembled WGS sequence"/>
</dbReference>
<evidence type="ECO:0000313" key="3">
    <source>
        <dbReference type="Proteomes" id="UP001469365"/>
    </source>
</evidence>
<feature type="transmembrane region" description="Helical" evidence="1">
    <location>
        <begin position="546"/>
        <end position="565"/>
    </location>
</feature>
<evidence type="ECO:0000313" key="2">
    <source>
        <dbReference type="EMBL" id="MEK8131718.1"/>
    </source>
</evidence>
<keyword evidence="1" id="KW-0472">Membrane</keyword>